<reference evidence="2" key="1">
    <citation type="submission" date="2014-09" db="EMBL/GenBank/DDBJ databases">
        <authorList>
            <person name="Magalhaes I.L.F."/>
            <person name="Oliveira U."/>
            <person name="Santos F.R."/>
            <person name="Vidigal T.H.D.A."/>
            <person name="Brescovit A.D."/>
            <person name="Santos A.J."/>
        </authorList>
    </citation>
    <scope>NUCLEOTIDE SEQUENCE</scope>
    <source>
        <tissue evidence="2">Shoot tissue taken approximately 20 cm above the soil surface</tissue>
    </source>
</reference>
<reference evidence="2" key="2">
    <citation type="journal article" date="2015" name="Data Brief">
        <title>Shoot transcriptome of the giant reed, Arundo donax.</title>
        <authorList>
            <person name="Barrero R.A."/>
            <person name="Guerrero F.D."/>
            <person name="Moolhuijzen P."/>
            <person name="Goolsby J.A."/>
            <person name="Tidwell J."/>
            <person name="Bellgard S.E."/>
            <person name="Bellgard M.I."/>
        </authorList>
    </citation>
    <scope>NUCLEOTIDE SEQUENCE</scope>
    <source>
        <tissue evidence="2">Shoot tissue taken approximately 20 cm above the soil surface</tissue>
    </source>
</reference>
<proteinExistence type="predicted"/>
<dbReference type="AlphaFoldDB" id="A0A0A9ANT8"/>
<keyword evidence="1" id="KW-0472">Membrane</keyword>
<accession>A0A0A9ANT8</accession>
<keyword evidence="1" id="KW-1133">Transmembrane helix</keyword>
<organism evidence="2">
    <name type="scientific">Arundo donax</name>
    <name type="common">Giant reed</name>
    <name type="synonym">Donax arundinaceus</name>
    <dbReference type="NCBI Taxonomy" id="35708"/>
    <lineage>
        <taxon>Eukaryota</taxon>
        <taxon>Viridiplantae</taxon>
        <taxon>Streptophyta</taxon>
        <taxon>Embryophyta</taxon>
        <taxon>Tracheophyta</taxon>
        <taxon>Spermatophyta</taxon>
        <taxon>Magnoliopsida</taxon>
        <taxon>Liliopsida</taxon>
        <taxon>Poales</taxon>
        <taxon>Poaceae</taxon>
        <taxon>PACMAD clade</taxon>
        <taxon>Arundinoideae</taxon>
        <taxon>Arundineae</taxon>
        <taxon>Arundo</taxon>
    </lineage>
</organism>
<evidence type="ECO:0000256" key="1">
    <source>
        <dbReference type="SAM" id="Phobius"/>
    </source>
</evidence>
<keyword evidence="1" id="KW-0812">Transmembrane</keyword>
<feature type="transmembrane region" description="Helical" evidence="1">
    <location>
        <begin position="12"/>
        <end position="36"/>
    </location>
</feature>
<evidence type="ECO:0000313" key="2">
    <source>
        <dbReference type="EMBL" id="JAD52806.1"/>
    </source>
</evidence>
<sequence length="74" mass="7996">MPNAPAVRRPCLIILLLCYCHSVCLCLCMNLLWLGAAPQCGALLLCGCMRDLTNGSLIATCLNNLHDLSSFCLI</sequence>
<dbReference type="EMBL" id="GBRH01245089">
    <property type="protein sequence ID" value="JAD52806.1"/>
    <property type="molecule type" value="Transcribed_RNA"/>
</dbReference>
<protein>
    <submittedName>
        <fullName evidence="2">Uncharacterized protein</fullName>
    </submittedName>
</protein>
<name>A0A0A9ANT8_ARUDO</name>